<evidence type="ECO:0000313" key="3">
    <source>
        <dbReference type="Proteomes" id="UP000184112"/>
    </source>
</evidence>
<accession>A0A1M5G7W6</accession>
<dbReference type="EMBL" id="FQWH01000001">
    <property type="protein sequence ID" value="SHF99857.1"/>
    <property type="molecule type" value="Genomic_DNA"/>
</dbReference>
<name>A0A1M5G7W6_FLAJO</name>
<sequence length="162" mass="18295">MKKPLNFIKFPIFSLFFLAIGLTSCKSGIDIDSTEEVKEFVTGKWHDETVESGGVITYYRFEITDTEIKCWKSHLIMSNNGVSSDNVTDDWEEQAPVALSIGSVETNEADNKFRNLGNCSYGTYKVLCYSRNGGTGETYIKFKDNNSINSDTECTLDKGWEY</sequence>
<organism evidence="2 3">
    <name type="scientific">Flavobacterium johnsoniae</name>
    <name type="common">Cytophaga johnsonae</name>
    <dbReference type="NCBI Taxonomy" id="986"/>
    <lineage>
        <taxon>Bacteria</taxon>
        <taxon>Pseudomonadati</taxon>
        <taxon>Bacteroidota</taxon>
        <taxon>Flavobacteriia</taxon>
        <taxon>Flavobacteriales</taxon>
        <taxon>Flavobacteriaceae</taxon>
        <taxon>Flavobacterium</taxon>
    </lineage>
</organism>
<dbReference type="AlphaFoldDB" id="A0A1M5G7W6"/>
<protein>
    <recommendedName>
        <fullName evidence="4">Lipoprotein</fullName>
    </recommendedName>
</protein>
<keyword evidence="1" id="KW-0732">Signal</keyword>
<evidence type="ECO:0000256" key="1">
    <source>
        <dbReference type="SAM" id="SignalP"/>
    </source>
</evidence>
<evidence type="ECO:0008006" key="4">
    <source>
        <dbReference type="Google" id="ProtNLM"/>
    </source>
</evidence>
<feature type="signal peptide" evidence="1">
    <location>
        <begin position="1"/>
        <end position="19"/>
    </location>
</feature>
<dbReference type="Proteomes" id="UP000184112">
    <property type="component" value="Unassembled WGS sequence"/>
</dbReference>
<evidence type="ECO:0000313" key="2">
    <source>
        <dbReference type="EMBL" id="SHF99857.1"/>
    </source>
</evidence>
<dbReference type="RefSeq" id="WP_073407908.1">
    <property type="nucleotide sequence ID" value="NZ_FQWH01000001.1"/>
</dbReference>
<proteinExistence type="predicted"/>
<reference evidence="2 3" key="1">
    <citation type="submission" date="2016-11" db="EMBL/GenBank/DDBJ databases">
        <authorList>
            <person name="Jaros S."/>
            <person name="Januszkiewicz K."/>
            <person name="Wedrychowicz H."/>
        </authorList>
    </citation>
    <scope>NUCLEOTIDE SEQUENCE [LARGE SCALE GENOMIC DNA]</scope>
    <source>
        <strain evidence="2 3">DSM 6792</strain>
    </source>
</reference>
<gene>
    <name evidence="2" type="ORF">SAMN05444388_101293</name>
</gene>
<dbReference type="PROSITE" id="PS51257">
    <property type="entry name" value="PROKAR_LIPOPROTEIN"/>
    <property type="match status" value="1"/>
</dbReference>
<feature type="chain" id="PRO_5012183484" description="Lipoprotein" evidence="1">
    <location>
        <begin position="20"/>
        <end position="162"/>
    </location>
</feature>